<dbReference type="Pfam" id="PF00990">
    <property type="entry name" value="GGDEF"/>
    <property type="match status" value="1"/>
</dbReference>
<gene>
    <name evidence="2" type="primary">phS</name>
    <name evidence="2" type="ORF">GCM10008101_17450</name>
</gene>
<evidence type="ECO:0000313" key="2">
    <source>
        <dbReference type="EMBL" id="GGZ64338.1"/>
    </source>
</evidence>
<dbReference type="Gene3D" id="3.30.450.40">
    <property type="match status" value="1"/>
</dbReference>
<keyword evidence="2" id="KW-0808">Transferase</keyword>
<dbReference type="PROSITE" id="PS50887">
    <property type="entry name" value="GGDEF"/>
    <property type="match status" value="1"/>
</dbReference>
<dbReference type="SUPFAM" id="SSF55781">
    <property type="entry name" value="GAF domain-like"/>
    <property type="match status" value="1"/>
</dbReference>
<organism evidence="2 3">
    <name type="scientific">Cognatilysobacter xinjiangensis</name>
    <dbReference type="NCBI Taxonomy" id="546892"/>
    <lineage>
        <taxon>Bacteria</taxon>
        <taxon>Pseudomonadati</taxon>
        <taxon>Pseudomonadota</taxon>
        <taxon>Gammaproteobacteria</taxon>
        <taxon>Lysobacterales</taxon>
        <taxon>Lysobacteraceae</taxon>
        <taxon>Cognatilysobacter</taxon>
    </lineage>
</organism>
<dbReference type="EMBL" id="BMXY01000002">
    <property type="protein sequence ID" value="GGZ64338.1"/>
    <property type="molecule type" value="Genomic_DNA"/>
</dbReference>
<feature type="domain" description="GGDEF" evidence="1">
    <location>
        <begin position="182"/>
        <end position="302"/>
    </location>
</feature>
<evidence type="ECO:0000259" key="1">
    <source>
        <dbReference type="PROSITE" id="PS50887"/>
    </source>
</evidence>
<dbReference type="InterPro" id="IPR000160">
    <property type="entry name" value="GGDEF_dom"/>
</dbReference>
<dbReference type="Proteomes" id="UP000643403">
    <property type="component" value="Unassembled WGS sequence"/>
</dbReference>
<proteinExistence type="predicted"/>
<sequence length="302" mass="33113">MPTEAERQREVDLYRIVDSLPEAAYDDIARLASMLCDAPTALVSLIDRERQWFKARVGLEATETLREDAFCDHAIRTPDRIMEVPDAMQDPRFRDNPLVTGDVGIRFYAGMPLVTPGGAAIGTVCVIDDQPRTLDDRQRAALESLARLTMNLMEGRRRELELQRAAQLEPKIATSADTLNAQPYAIAIFEVQAFADLVAQHGGRTVERTLQEVDRLLESVLSRGDSVNRVTGSGEFIALLHGDAPEAALAALRGRFAGLERELGARVLHGLAVAASPTESPESVYLRADAQLGIAKNAQRRG</sequence>
<dbReference type="InterPro" id="IPR029016">
    <property type="entry name" value="GAF-like_dom_sf"/>
</dbReference>
<dbReference type="GO" id="GO:0016301">
    <property type="term" value="F:kinase activity"/>
    <property type="evidence" value="ECO:0007669"/>
    <property type="project" value="UniProtKB-KW"/>
</dbReference>
<dbReference type="InterPro" id="IPR043128">
    <property type="entry name" value="Rev_trsase/Diguanyl_cyclase"/>
</dbReference>
<dbReference type="SMART" id="SM00065">
    <property type="entry name" value="GAF"/>
    <property type="match status" value="1"/>
</dbReference>
<name>A0ABQ3C194_9GAMM</name>
<accession>A0ABQ3C194</accession>
<dbReference type="PANTHER" id="PTHR43102:SF2">
    <property type="entry name" value="GAF DOMAIN-CONTAINING PROTEIN"/>
    <property type="match status" value="1"/>
</dbReference>
<dbReference type="SUPFAM" id="SSF55073">
    <property type="entry name" value="Nucleotide cyclase"/>
    <property type="match status" value="1"/>
</dbReference>
<keyword evidence="3" id="KW-1185">Reference proteome</keyword>
<dbReference type="Pfam" id="PF01590">
    <property type="entry name" value="GAF"/>
    <property type="match status" value="1"/>
</dbReference>
<reference evidence="3" key="1">
    <citation type="journal article" date="2019" name="Int. J. Syst. Evol. Microbiol.">
        <title>The Global Catalogue of Microorganisms (GCM) 10K type strain sequencing project: providing services to taxonomists for standard genome sequencing and annotation.</title>
        <authorList>
            <consortium name="The Broad Institute Genomics Platform"/>
            <consortium name="The Broad Institute Genome Sequencing Center for Infectious Disease"/>
            <person name="Wu L."/>
            <person name="Ma J."/>
        </authorList>
    </citation>
    <scope>NUCLEOTIDE SEQUENCE [LARGE SCALE GENOMIC DNA]</scope>
    <source>
        <strain evidence="3">KCTC 22558</strain>
    </source>
</reference>
<keyword evidence="2" id="KW-0418">Kinase</keyword>
<dbReference type="Gene3D" id="3.30.70.270">
    <property type="match status" value="1"/>
</dbReference>
<comment type="caution">
    <text evidence="2">The sequence shown here is derived from an EMBL/GenBank/DDBJ whole genome shotgun (WGS) entry which is preliminary data.</text>
</comment>
<dbReference type="PANTHER" id="PTHR43102">
    <property type="entry name" value="SLR1143 PROTEIN"/>
    <property type="match status" value="1"/>
</dbReference>
<dbReference type="RefSeq" id="WP_189449047.1">
    <property type="nucleotide sequence ID" value="NZ_BMXY01000002.1"/>
</dbReference>
<dbReference type="InterPro" id="IPR003018">
    <property type="entry name" value="GAF"/>
</dbReference>
<dbReference type="InterPro" id="IPR029787">
    <property type="entry name" value="Nucleotide_cyclase"/>
</dbReference>
<evidence type="ECO:0000313" key="3">
    <source>
        <dbReference type="Proteomes" id="UP000643403"/>
    </source>
</evidence>
<protein>
    <submittedName>
        <fullName evidence="2">Histidine kinase</fullName>
    </submittedName>
</protein>